<dbReference type="PANTHER" id="PTHR47963">
    <property type="entry name" value="DEAD-BOX ATP-DEPENDENT RNA HELICASE 47, MITOCHONDRIAL"/>
    <property type="match status" value="1"/>
</dbReference>
<dbReference type="GO" id="GO:0005840">
    <property type="term" value="C:ribosome"/>
    <property type="evidence" value="ECO:0007669"/>
    <property type="project" value="TreeGrafter"/>
</dbReference>
<evidence type="ECO:0000256" key="1">
    <source>
        <dbReference type="ARBA" id="ARBA00022741"/>
    </source>
</evidence>
<dbReference type="EMBL" id="FNPI01000001">
    <property type="protein sequence ID" value="SDY05887.1"/>
    <property type="molecule type" value="Genomic_DNA"/>
</dbReference>
<sequence>MNNTWSIIPGFPSFLQEAWQKSNFSTPTAIQEQAVPVILEGKDVVAESPTGTGKTLAYLLPGLQQIDVSKKEVQLVILASSQELVMQLTEEVRIWSEGSGIGRAALIGGANMNRQLDKLKKKPHVVVGTPGRIVELIQMKKLKMHEVKIVVLDEADQLLQPEHEKAVDVIIHSTKKDRQLVVFSATLSAETENKVKERMKEGASVIRIKADEAADSSVEHAYIVCEEREKIELLRKLMNVPGLQALAFSNQIEQLNVYAAKLQFHGKPLGVLHSETTKQEREAAVKGFRNKKFPLLLATDVASRGLDIKGLTHVIQLDMPQEPRQYLHRAGRTGRAGAGGTVLSLVTRQQVEKLLSIGKKINVSFEKKRLYKGKLI</sequence>
<keyword evidence="1" id="KW-0547">Nucleotide-binding</keyword>
<dbReference type="OrthoDB" id="9805696at2"/>
<keyword evidence="3 8" id="KW-0347">Helicase</keyword>
<dbReference type="GO" id="GO:0033592">
    <property type="term" value="F:RNA strand annealing activity"/>
    <property type="evidence" value="ECO:0007669"/>
    <property type="project" value="TreeGrafter"/>
</dbReference>
<dbReference type="SUPFAM" id="SSF52540">
    <property type="entry name" value="P-loop containing nucleoside triphosphate hydrolases"/>
    <property type="match status" value="1"/>
</dbReference>
<evidence type="ECO:0000256" key="3">
    <source>
        <dbReference type="ARBA" id="ARBA00022806"/>
    </source>
</evidence>
<dbReference type="InterPro" id="IPR044742">
    <property type="entry name" value="DEAD/DEAH_RhlB"/>
</dbReference>
<feature type="domain" description="Helicase ATP-binding" evidence="5">
    <location>
        <begin position="35"/>
        <end position="205"/>
    </location>
</feature>
<dbReference type="Pfam" id="PF00271">
    <property type="entry name" value="Helicase_C"/>
    <property type="match status" value="1"/>
</dbReference>
<proteinExistence type="predicted"/>
<dbReference type="CDD" id="cd18787">
    <property type="entry name" value="SF2_C_DEAD"/>
    <property type="match status" value="1"/>
</dbReference>
<dbReference type="InterPro" id="IPR001650">
    <property type="entry name" value="Helicase_C-like"/>
</dbReference>
<keyword evidence="2" id="KW-0378">Hydrolase</keyword>
<evidence type="ECO:0000313" key="9">
    <source>
        <dbReference type="Proteomes" id="UP000198935"/>
    </source>
</evidence>
<evidence type="ECO:0000259" key="5">
    <source>
        <dbReference type="PROSITE" id="PS51192"/>
    </source>
</evidence>
<dbReference type="PANTHER" id="PTHR47963:SF7">
    <property type="entry name" value="ATP-DEPENDENT RNA HELICASE YFML-RELATED"/>
    <property type="match status" value="1"/>
</dbReference>
<feature type="domain" description="Helicase ATP-binding" evidence="6">
    <location>
        <begin position="6"/>
        <end position="269"/>
    </location>
</feature>
<dbReference type="InterPro" id="IPR014013">
    <property type="entry name" value="Helic_SF1/SF2_ATP-bd_DinG/Rad3"/>
</dbReference>
<dbReference type="GO" id="GO:0005524">
    <property type="term" value="F:ATP binding"/>
    <property type="evidence" value="ECO:0007669"/>
    <property type="project" value="UniProtKB-KW"/>
</dbReference>
<dbReference type="AlphaFoldDB" id="A0A1H3GS06"/>
<dbReference type="Pfam" id="PF00270">
    <property type="entry name" value="DEAD"/>
    <property type="match status" value="1"/>
</dbReference>
<evidence type="ECO:0000259" key="7">
    <source>
        <dbReference type="PROSITE" id="PS51194"/>
    </source>
</evidence>
<name>A0A1H3GS06_9BACI</name>
<dbReference type="GO" id="GO:0009409">
    <property type="term" value="P:response to cold"/>
    <property type="evidence" value="ECO:0007669"/>
    <property type="project" value="TreeGrafter"/>
</dbReference>
<dbReference type="SMART" id="SM00490">
    <property type="entry name" value="HELICc"/>
    <property type="match status" value="1"/>
</dbReference>
<dbReference type="GO" id="GO:0016787">
    <property type="term" value="F:hydrolase activity"/>
    <property type="evidence" value="ECO:0007669"/>
    <property type="project" value="UniProtKB-KW"/>
</dbReference>
<feature type="domain" description="Helicase C-terminal" evidence="7">
    <location>
        <begin position="217"/>
        <end position="376"/>
    </location>
</feature>
<evidence type="ECO:0000256" key="2">
    <source>
        <dbReference type="ARBA" id="ARBA00022801"/>
    </source>
</evidence>
<protein>
    <submittedName>
        <fullName evidence="8">Superfamily II DNA and RNA helicase</fullName>
    </submittedName>
</protein>
<dbReference type="PROSITE" id="PS51193">
    <property type="entry name" value="HELICASE_ATP_BIND_2"/>
    <property type="match status" value="1"/>
</dbReference>
<gene>
    <name evidence="8" type="ORF">SAMN05421736_101260</name>
</gene>
<dbReference type="InterPro" id="IPR014001">
    <property type="entry name" value="Helicase_ATP-bd"/>
</dbReference>
<dbReference type="InterPro" id="IPR011545">
    <property type="entry name" value="DEAD/DEAH_box_helicase_dom"/>
</dbReference>
<dbReference type="PROSITE" id="PS51194">
    <property type="entry name" value="HELICASE_CTER"/>
    <property type="match status" value="1"/>
</dbReference>
<dbReference type="GO" id="GO:0003724">
    <property type="term" value="F:RNA helicase activity"/>
    <property type="evidence" value="ECO:0007669"/>
    <property type="project" value="TreeGrafter"/>
</dbReference>
<dbReference type="Gene3D" id="3.40.50.300">
    <property type="entry name" value="P-loop containing nucleotide triphosphate hydrolases"/>
    <property type="match status" value="2"/>
</dbReference>
<organism evidence="8 9">
    <name type="scientific">Evansella caseinilytica</name>
    <dbReference type="NCBI Taxonomy" id="1503961"/>
    <lineage>
        <taxon>Bacteria</taxon>
        <taxon>Bacillati</taxon>
        <taxon>Bacillota</taxon>
        <taxon>Bacilli</taxon>
        <taxon>Bacillales</taxon>
        <taxon>Bacillaceae</taxon>
        <taxon>Evansella</taxon>
    </lineage>
</organism>
<keyword evidence="9" id="KW-1185">Reference proteome</keyword>
<evidence type="ECO:0000259" key="6">
    <source>
        <dbReference type="PROSITE" id="PS51193"/>
    </source>
</evidence>
<accession>A0A1H3GS06</accession>
<evidence type="ECO:0000256" key="4">
    <source>
        <dbReference type="ARBA" id="ARBA00022840"/>
    </source>
</evidence>
<dbReference type="SMART" id="SM00487">
    <property type="entry name" value="DEXDc"/>
    <property type="match status" value="1"/>
</dbReference>
<dbReference type="GO" id="GO:0005829">
    <property type="term" value="C:cytosol"/>
    <property type="evidence" value="ECO:0007669"/>
    <property type="project" value="TreeGrafter"/>
</dbReference>
<evidence type="ECO:0000313" key="8">
    <source>
        <dbReference type="EMBL" id="SDY05887.1"/>
    </source>
</evidence>
<dbReference type="InterPro" id="IPR027417">
    <property type="entry name" value="P-loop_NTPase"/>
</dbReference>
<keyword evidence="4" id="KW-0067">ATP-binding</keyword>
<dbReference type="CDD" id="cd00268">
    <property type="entry name" value="DEADc"/>
    <property type="match status" value="1"/>
</dbReference>
<dbReference type="STRING" id="1503961.SAMN05421736_101260"/>
<dbReference type="Proteomes" id="UP000198935">
    <property type="component" value="Unassembled WGS sequence"/>
</dbReference>
<dbReference type="PROSITE" id="PS51192">
    <property type="entry name" value="HELICASE_ATP_BIND_1"/>
    <property type="match status" value="1"/>
</dbReference>
<reference evidence="9" key="1">
    <citation type="submission" date="2016-10" db="EMBL/GenBank/DDBJ databases">
        <authorList>
            <person name="Varghese N."/>
            <person name="Submissions S."/>
        </authorList>
    </citation>
    <scope>NUCLEOTIDE SEQUENCE [LARGE SCALE GENOMIC DNA]</scope>
    <source>
        <strain evidence="9">SP</strain>
    </source>
</reference>
<dbReference type="InterPro" id="IPR050547">
    <property type="entry name" value="DEAD_box_RNA_helicases"/>
</dbReference>